<feature type="region of interest" description="Disordered" evidence="1">
    <location>
        <begin position="337"/>
        <end position="356"/>
    </location>
</feature>
<feature type="compositionally biased region" description="Low complexity" evidence="1">
    <location>
        <begin position="294"/>
        <end position="304"/>
    </location>
</feature>
<gene>
    <name evidence="2" type="ORF">PoB_002887900</name>
</gene>
<protein>
    <submittedName>
        <fullName evidence="2">Uncharacterized protein</fullName>
    </submittedName>
</protein>
<proteinExistence type="predicted"/>
<evidence type="ECO:0000256" key="1">
    <source>
        <dbReference type="SAM" id="MobiDB-lite"/>
    </source>
</evidence>
<comment type="caution">
    <text evidence="2">The sequence shown here is derived from an EMBL/GenBank/DDBJ whole genome shotgun (WGS) entry which is preliminary data.</text>
</comment>
<dbReference type="AlphaFoldDB" id="A0AAV4A3W2"/>
<evidence type="ECO:0000313" key="2">
    <source>
        <dbReference type="EMBL" id="GFO02374.1"/>
    </source>
</evidence>
<feature type="region of interest" description="Disordered" evidence="1">
    <location>
        <begin position="374"/>
        <end position="415"/>
    </location>
</feature>
<dbReference type="EMBL" id="BLXT01003580">
    <property type="protein sequence ID" value="GFO02374.1"/>
    <property type="molecule type" value="Genomic_DNA"/>
</dbReference>
<feature type="compositionally biased region" description="Low complexity" evidence="1">
    <location>
        <begin position="340"/>
        <end position="356"/>
    </location>
</feature>
<evidence type="ECO:0000313" key="3">
    <source>
        <dbReference type="Proteomes" id="UP000735302"/>
    </source>
</evidence>
<feature type="region of interest" description="Disordered" evidence="1">
    <location>
        <begin position="432"/>
        <end position="454"/>
    </location>
</feature>
<dbReference type="Proteomes" id="UP000735302">
    <property type="component" value="Unassembled WGS sequence"/>
</dbReference>
<organism evidence="2 3">
    <name type="scientific">Plakobranchus ocellatus</name>
    <dbReference type="NCBI Taxonomy" id="259542"/>
    <lineage>
        <taxon>Eukaryota</taxon>
        <taxon>Metazoa</taxon>
        <taxon>Spiralia</taxon>
        <taxon>Lophotrochozoa</taxon>
        <taxon>Mollusca</taxon>
        <taxon>Gastropoda</taxon>
        <taxon>Heterobranchia</taxon>
        <taxon>Euthyneura</taxon>
        <taxon>Panpulmonata</taxon>
        <taxon>Sacoglossa</taxon>
        <taxon>Placobranchoidea</taxon>
        <taxon>Plakobranchidae</taxon>
        <taxon>Plakobranchus</taxon>
    </lineage>
</organism>
<sequence>MSIAAFCYAYGIFNGSTRRARIQPRSSFTKQHRGELLSYTASFLSYFAVQIYEFGFRSDTMVTQLVYEPELLRLGWSAECVRFSSLVVAPSVLFLLAPTLRTKLRKLLSDCWAAVGCAGEESDGDGERRAGLFTTLRQDFWKDPLGNCFRFITCRRIPLEGDSSSPDSELDLVDQSRDSRLTGHHNHNNVDPPDLRHVHAPPPPYSFLHSINADGSLPSYTSDMASTDTGRRQGDEHYFLVSGILSVAIPPRGAGSGVAEAAPAYQDISPPPSYEEAMQGIDGGRINNTHAPPTSSSTSVSNTTTAPLITNTSQAVSPQFINPPTISDTTLSSARDLAELTTSSSSMPSLPSVVTSSLLPSACPNNPLGSSFPSSLPTPTIPSSEPCSNFSHPSHLLLRSSSSASPPRQTDPRETAAAVAATFVVSAAAASAVTPSPGQSLTLSPPRPYANGQQVARDLSTSLDATANAQISSSTSCDASGK</sequence>
<feature type="compositionally biased region" description="Low complexity" evidence="1">
    <location>
        <begin position="391"/>
        <end position="408"/>
    </location>
</feature>
<accession>A0AAV4A3W2</accession>
<feature type="compositionally biased region" description="Low complexity" evidence="1">
    <location>
        <begin position="374"/>
        <end position="384"/>
    </location>
</feature>
<reference evidence="2 3" key="1">
    <citation type="journal article" date="2021" name="Elife">
        <title>Chloroplast acquisition without the gene transfer in kleptoplastic sea slugs, Plakobranchus ocellatus.</title>
        <authorList>
            <person name="Maeda T."/>
            <person name="Takahashi S."/>
            <person name="Yoshida T."/>
            <person name="Shimamura S."/>
            <person name="Takaki Y."/>
            <person name="Nagai Y."/>
            <person name="Toyoda A."/>
            <person name="Suzuki Y."/>
            <person name="Arimoto A."/>
            <person name="Ishii H."/>
            <person name="Satoh N."/>
            <person name="Nishiyama T."/>
            <person name="Hasebe M."/>
            <person name="Maruyama T."/>
            <person name="Minagawa J."/>
            <person name="Obokata J."/>
            <person name="Shigenobu S."/>
        </authorList>
    </citation>
    <scope>NUCLEOTIDE SEQUENCE [LARGE SCALE GENOMIC DNA]</scope>
</reference>
<name>A0AAV4A3W2_9GAST</name>
<keyword evidence="3" id="KW-1185">Reference proteome</keyword>
<feature type="region of interest" description="Disordered" evidence="1">
    <location>
        <begin position="253"/>
        <end position="304"/>
    </location>
</feature>